<accession>A0A329R5E8</accession>
<name>A0A329R5E8_9STRA</name>
<dbReference type="EMBL" id="MJFZ01003753">
    <property type="protein sequence ID" value="RAW19967.1"/>
    <property type="molecule type" value="Genomic_DNA"/>
</dbReference>
<protein>
    <submittedName>
        <fullName evidence="1">Uncharacterized protein</fullName>
    </submittedName>
</protein>
<dbReference type="Proteomes" id="UP000251314">
    <property type="component" value="Unassembled WGS sequence"/>
</dbReference>
<keyword evidence="2" id="KW-1185">Reference proteome</keyword>
<dbReference type="OrthoDB" id="10596608at2759"/>
<gene>
    <name evidence="1" type="ORF">PC110_g23591</name>
</gene>
<reference evidence="1 2" key="1">
    <citation type="submission" date="2018-01" db="EMBL/GenBank/DDBJ databases">
        <title>Draft genome of the strawberry crown rot pathogen Phytophthora cactorum.</title>
        <authorList>
            <person name="Armitage A.D."/>
            <person name="Lysoe E."/>
            <person name="Nellist C.F."/>
            <person name="Harrison R.J."/>
            <person name="Brurberg M.B."/>
        </authorList>
    </citation>
    <scope>NUCLEOTIDE SEQUENCE [LARGE SCALE GENOMIC DNA]</scope>
    <source>
        <strain evidence="1 2">10300</strain>
    </source>
</reference>
<dbReference type="AlphaFoldDB" id="A0A329R5E8"/>
<sequence length="119" mass="13808">MKAIMRACYSVDETDVEEVLQMRDVLTPDDTEWSEQWIPWPDRIMENGMAFYVRLLWKFQDVIEKRMEEVPNEKAGASVLTVPGIYDILESPYQDQRANLSGILLADPTMRRRLPLGSS</sequence>
<evidence type="ECO:0000313" key="1">
    <source>
        <dbReference type="EMBL" id="RAW19967.1"/>
    </source>
</evidence>
<evidence type="ECO:0000313" key="2">
    <source>
        <dbReference type="Proteomes" id="UP000251314"/>
    </source>
</evidence>
<dbReference type="VEuPathDB" id="FungiDB:PC110_g23591"/>
<organism evidence="1 2">
    <name type="scientific">Phytophthora cactorum</name>
    <dbReference type="NCBI Taxonomy" id="29920"/>
    <lineage>
        <taxon>Eukaryota</taxon>
        <taxon>Sar</taxon>
        <taxon>Stramenopiles</taxon>
        <taxon>Oomycota</taxon>
        <taxon>Peronosporomycetes</taxon>
        <taxon>Peronosporales</taxon>
        <taxon>Peronosporaceae</taxon>
        <taxon>Phytophthora</taxon>
    </lineage>
</organism>
<proteinExistence type="predicted"/>
<comment type="caution">
    <text evidence="1">The sequence shown here is derived from an EMBL/GenBank/DDBJ whole genome shotgun (WGS) entry which is preliminary data.</text>
</comment>